<name>A0A0C9YJ89_9AGAM</name>
<evidence type="ECO:0000313" key="2">
    <source>
        <dbReference type="Proteomes" id="UP000054018"/>
    </source>
</evidence>
<dbReference type="EMBL" id="KN833969">
    <property type="protein sequence ID" value="KIK13869.1"/>
    <property type="molecule type" value="Genomic_DNA"/>
</dbReference>
<accession>A0A0C9YJ89</accession>
<proteinExistence type="predicted"/>
<dbReference type="Proteomes" id="UP000054018">
    <property type="component" value="Unassembled WGS sequence"/>
</dbReference>
<reference evidence="2" key="2">
    <citation type="submission" date="2015-01" db="EMBL/GenBank/DDBJ databases">
        <title>Evolutionary Origins and Diversification of the Mycorrhizal Mutualists.</title>
        <authorList>
            <consortium name="DOE Joint Genome Institute"/>
            <consortium name="Mycorrhizal Genomics Consortium"/>
            <person name="Kohler A."/>
            <person name="Kuo A."/>
            <person name="Nagy L.G."/>
            <person name="Floudas D."/>
            <person name="Copeland A."/>
            <person name="Barry K.W."/>
            <person name="Cichocki N."/>
            <person name="Veneault-Fourrey C."/>
            <person name="LaButti K."/>
            <person name="Lindquist E.A."/>
            <person name="Lipzen A."/>
            <person name="Lundell T."/>
            <person name="Morin E."/>
            <person name="Murat C."/>
            <person name="Riley R."/>
            <person name="Ohm R."/>
            <person name="Sun H."/>
            <person name="Tunlid A."/>
            <person name="Henrissat B."/>
            <person name="Grigoriev I.V."/>
            <person name="Hibbett D.S."/>
            <person name="Martin F."/>
        </authorList>
    </citation>
    <scope>NUCLEOTIDE SEQUENCE [LARGE SCALE GENOMIC DNA]</scope>
    <source>
        <strain evidence="2">441</strain>
    </source>
</reference>
<organism evidence="1 2">
    <name type="scientific">Pisolithus microcarpus 441</name>
    <dbReference type="NCBI Taxonomy" id="765257"/>
    <lineage>
        <taxon>Eukaryota</taxon>
        <taxon>Fungi</taxon>
        <taxon>Dikarya</taxon>
        <taxon>Basidiomycota</taxon>
        <taxon>Agaricomycotina</taxon>
        <taxon>Agaricomycetes</taxon>
        <taxon>Agaricomycetidae</taxon>
        <taxon>Boletales</taxon>
        <taxon>Sclerodermatineae</taxon>
        <taxon>Pisolithaceae</taxon>
        <taxon>Pisolithus</taxon>
    </lineage>
</organism>
<evidence type="ECO:0000313" key="1">
    <source>
        <dbReference type="EMBL" id="KIK13869.1"/>
    </source>
</evidence>
<keyword evidence="2" id="KW-1185">Reference proteome</keyword>
<sequence>MRSRTVSCTSPPSSHLSSAAVDNAMPWYVFSCGVKHIIPFTKDRSSFASRSTTYFFRPSSVPSSSPPHLHLTKVSAGKAIRSQYEASVLPITAGARSTSYIFTRGSSCHLFSSLEFIIRGTKTYCWCLAPC</sequence>
<gene>
    <name evidence="1" type="ORF">PISMIDRAFT_371197</name>
</gene>
<dbReference type="HOGENOM" id="CLU_1928423_0_0_1"/>
<reference evidence="1 2" key="1">
    <citation type="submission" date="2014-04" db="EMBL/GenBank/DDBJ databases">
        <authorList>
            <consortium name="DOE Joint Genome Institute"/>
            <person name="Kuo A."/>
            <person name="Kohler A."/>
            <person name="Costa M.D."/>
            <person name="Nagy L.G."/>
            <person name="Floudas D."/>
            <person name="Copeland A."/>
            <person name="Barry K.W."/>
            <person name="Cichocki N."/>
            <person name="Veneault-Fourrey C."/>
            <person name="LaButti K."/>
            <person name="Lindquist E.A."/>
            <person name="Lipzen A."/>
            <person name="Lundell T."/>
            <person name="Morin E."/>
            <person name="Murat C."/>
            <person name="Sun H."/>
            <person name="Tunlid A."/>
            <person name="Henrissat B."/>
            <person name="Grigoriev I.V."/>
            <person name="Hibbett D.S."/>
            <person name="Martin F."/>
            <person name="Nordberg H.P."/>
            <person name="Cantor M.N."/>
            <person name="Hua S.X."/>
        </authorList>
    </citation>
    <scope>NUCLEOTIDE SEQUENCE [LARGE SCALE GENOMIC DNA]</scope>
    <source>
        <strain evidence="1 2">441</strain>
    </source>
</reference>
<protein>
    <submittedName>
        <fullName evidence="1">Uncharacterized protein</fullName>
    </submittedName>
</protein>
<dbReference type="AlphaFoldDB" id="A0A0C9YJ89"/>